<dbReference type="EMBL" id="JAOCQF010000001">
    <property type="protein sequence ID" value="MCT8329647.1"/>
    <property type="molecule type" value="Genomic_DNA"/>
</dbReference>
<evidence type="ECO:0000313" key="2">
    <source>
        <dbReference type="EMBL" id="MCT8329647.1"/>
    </source>
</evidence>
<keyword evidence="3" id="KW-1185">Reference proteome</keyword>
<sequence>MDYVVYDKDIGRDLNKNYKSILTKYKIGFGALPFHKTVSIINVSTPKAIQDDMLLKRKVRAVTDKHYEKLVDDIASFIDTCGSQGMFETDSGIDRAWQTINNEMVKVNDKIGDAAIPVIKDYMADRNEGKKIAIKQGVKKYKCVVTAVGATAASAVAVTGAVLSLGVAIAGAAVAIAGAAKAITDCVREFKRQAKEADDIIASIEKTLATLKDTFEISEVDKLDAKGVKVGTENKVGASKAAVTAQEAAAKVIRDLFATNIPSIKKLEQDTKNLKKVAKVMILTASKMAAEAAEHHKQSKELKRLLEAMQAEYDTMAKAHVYGSSTAELRVLLREIKAMKARIAELKARRDEVVDGAEAYEKKARSLLGTKVPAFEQLASDLKTNRANIGWLSYATKAIPSIANLCVQDYSTLASATASVASKNDALAQLLQTSADTVVETGKTLRNRFKS</sequence>
<feature type="coiled-coil region" evidence="1">
    <location>
        <begin position="187"/>
        <end position="214"/>
    </location>
</feature>
<proteinExistence type="predicted"/>
<feature type="coiled-coil region" evidence="1">
    <location>
        <begin position="292"/>
        <end position="363"/>
    </location>
</feature>
<gene>
    <name evidence="2" type="ORF">N5I32_09005</name>
</gene>
<reference evidence="3" key="1">
    <citation type="submission" date="2023-07" db="EMBL/GenBank/DDBJ databases">
        <title>Defluviimonas sediminis sp. nov., isolated from mangrove sediment.</title>
        <authorList>
            <person name="Liu L."/>
            <person name="Li J."/>
            <person name="Huang Y."/>
            <person name="Pan J."/>
            <person name="Li M."/>
        </authorList>
    </citation>
    <scope>NUCLEOTIDE SEQUENCE [LARGE SCALE GENOMIC DNA]</scope>
    <source>
        <strain evidence="3">FT324</strain>
    </source>
</reference>
<evidence type="ECO:0000256" key="1">
    <source>
        <dbReference type="SAM" id="Coils"/>
    </source>
</evidence>
<organism evidence="2 3">
    <name type="scientific">Albidovulum sediminis</name>
    <dbReference type="NCBI Taxonomy" id="3066345"/>
    <lineage>
        <taxon>Bacteria</taxon>
        <taxon>Pseudomonadati</taxon>
        <taxon>Pseudomonadota</taxon>
        <taxon>Alphaproteobacteria</taxon>
        <taxon>Rhodobacterales</taxon>
        <taxon>Paracoccaceae</taxon>
        <taxon>Albidovulum</taxon>
    </lineage>
</organism>
<keyword evidence="1" id="KW-0175">Coiled coil</keyword>
<protein>
    <submittedName>
        <fullName evidence="2">Uncharacterized protein</fullName>
    </submittedName>
</protein>
<name>A0ABT2NL50_9RHOB</name>
<dbReference type="Proteomes" id="UP001205601">
    <property type="component" value="Unassembled WGS sequence"/>
</dbReference>
<comment type="caution">
    <text evidence="2">The sequence shown here is derived from an EMBL/GenBank/DDBJ whole genome shotgun (WGS) entry which is preliminary data.</text>
</comment>
<evidence type="ECO:0000313" key="3">
    <source>
        <dbReference type="Proteomes" id="UP001205601"/>
    </source>
</evidence>
<accession>A0ABT2NL50</accession>